<dbReference type="AlphaFoldDB" id="I3UAB4"/>
<keyword evidence="1" id="KW-0812">Transmembrane</keyword>
<dbReference type="RefSeq" id="WP_014750043.1">
    <property type="nucleotide sequence ID" value="NC_017964.1"/>
</dbReference>
<evidence type="ECO:0000313" key="2">
    <source>
        <dbReference type="EMBL" id="AFK61952.1"/>
    </source>
</evidence>
<reference evidence="2 3" key="1">
    <citation type="journal article" date="2011" name="J. Bacteriol.">
        <title>Whole-genome shotgun sequencing of the sulfur-oxidizing chemoautotroph Tetrathiobacter kashmirensis.</title>
        <authorList>
            <person name="Ghosh W."/>
            <person name="George A."/>
            <person name="Agarwal A."/>
            <person name="Raj P."/>
            <person name="Alam M."/>
            <person name="Pyne P."/>
            <person name="Das Gupta S.K."/>
        </authorList>
    </citation>
    <scope>NUCLEOTIDE SEQUENCE [LARGE SCALE GENOMIC DNA]</scope>
    <source>
        <strain evidence="2 3">WT001</strain>
    </source>
</reference>
<dbReference type="STRING" id="1036672.TKWG_07675"/>
<proteinExistence type="predicted"/>
<dbReference type="OrthoDB" id="6028296at2"/>
<feature type="transmembrane region" description="Helical" evidence="1">
    <location>
        <begin position="6"/>
        <end position="24"/>
    </location>
</feature>
<dbReference type="EMBL" id="CP003555">
    <property type="protein sequence ID" value="AFK61952.1"/>
    <property type="molecule type" value="Genomic_DNA"/>
</dbReference>
<keyword evidence="1" id="KW-0472">Membrane</keyword>
<sequence>MLHDPLVLILMYFIVPLWLIAGFADWLCHRASHIEKTAGVKESALHLLQFAEIGLGLLAALFLEINAGIIAFLIIVFFVHEATALWDVSYAVAERKVTPVEQHIHSFLEIIPMIAIICVSALHWDQFLALFGFGPENARFSLGWKTPPVPLSYVIALLICVLLLAVIPYAEELYRGVRARRSSVK</sequence>
<feature type="transmembrane region" description="Helical" evidence="1">
    <location>
        <begin position="104"/>
        <end position="124"/>
    </location>
</feature>
<protein>
    <recommendedName>
        <fullName evidence="4">Diguanylate cyclase</fullName>
    </recommendedName>
</protein>
<evidence type="ECO:0000313" key="3">
    <source>
        <dbReference type="Proteomes" id="UP000005267"/>
    </source>
</evidence>
<dbReference type="HOGENOM" id="CLU_093797_0_0_4"/>
<evidence type="ECO:0000256" key="1">
    <source>
        <dbReference type="SAM" id="Phobius"/>
    </source>
</evidence>
<dbReference type="Proteomes" id="UP000005267">
    <property type="component" value="Chromosome"/>
</dbReference>
<feature type="transmembrane region" description="Helical" evidence="1">
    <location>
        <begin position="151"/>
        <end position="170"/>
    </location>
</feature>
<accession>I3UAB4</accession>
<dbReference type="KEGG" id="aka:TKWG_07675"/>
<reference evidence="3" key="2">
    <citation type="journal article" date="2013" name="PLoS ONE">
        <title>Genome implosion elicits host-confinement in Alcaligenaceae: evidence from the comparative genomics of Tetrathiobacter kashmirensis, a pathogen in the making.</title>
        <authorList>
            <person name="Ghosh W."/>
            <person name="Alam M."/>
            <person name="Roy C."/>
            <person name="Pyne P."/>
            <person name="George A."/>
            <person name="Chakraborty R."/>
            <person name="Majumder S."/>
            <person name="Agarwal A."/>
            <person name="Chakraborty S."/>
            <person name="Majumdar S."/>
            <person name="Gupta S.K."/>
        </authorList>
    </citation>
    <scope>NUCLEOTIDE SEQUENCE [LARGE SCALE GENOMIC DNA]</scope>
    <source>
        <strain evidence="3">WT001</strain>
    </source>
</reference>
<gene>
    <name evidence="2" type="ordered locus">TKWG_07675</name>
</gene>
<organism evidence="2 3">
    <name type="scientific">Advenella kashmirensis (strain DSM 17095 / LMG 22695 / WT001)</name>
    <name type="common">Tetrathiobacter kashmirensis</name>
    <dbReference type="NCBI Taxonomy" id="1036672"/>
    <lineage>
        <taxon>Bacteria</taxon>
        <taxon>Pseudomonadati</taxon>
        <taxon>Pseudomonadota</taxon>
        <taxon>Betaproteobacteria</taxon>
        <taxon>Burkholderiales</taxon>
        <taxon>Alcaligenaceae</taxon>
    </lineage>
</organism>
<evidence type="ECO:0008006" key="4">
    <source>
        <dbReference type="Google" id="ProtNLM"/>
    </source>
</evidence>
<keyword evidence="1" id="KW-1133">Transmembrane helix</keyword>
<name>I3UAB4_ADVKW</name>
<keyword evidence="3" id="KW-1185">Reference proteome</keyword>